<protein>
    <recommendedName>
        <fullName evidence="2">HTH-type transcriptional regulator CzcR</fullName>
    </recommendedName>
</protein>
<gene>
    <name evidence="7" type="ORF">BAGA_14020</name>
</gene>
<reference evidence="7 8" key="1">
    <citation type="submission" date="2014-06" db="EMBL/GenBank/DDBJ databases">
        <title>Draft genome sequence of Bacillus gaemokensis JCM 15801 (MCCC 1A00707).</title>
        <authorList>
            <person name="Lai Q."/>
            <person name="Liu Y."/>
            <person name="Shao Z."/>
        </authorList>
    </citation>
    <scope>NUCLEOTIDE SEQUENCE [LARGE SCALE GENOMIC DNA]</scope>
    <source>
        <strain evidence="7 8">JCM 15801</strain>
    </source>
</reference>
<dbReference type="AlphaFoldDB" id="A0A073K9I5"/>
<evidence type="ECO:0000256" key="2">
    <source>
        <dbReference type="ARBA" id="ARBA00018718"/>
    </source>
</evidence>
<dbReference type="Gene3D" id="3.40.190.290">
    <property type="match status" value="1"/>
</dbReference>
<dbReference type="PANTHER" id="PTHR30126:SF100">
    <property type="entry name" value="LYSR-FAMILY TRANSCRIPTIONAL REGULATOR"/>
    <property type="match status" value="1"/>
</dbReference>
<keyword evidence="3" id="KW-0805">Transcription regulation</keyword>
<evidence type="ECO:0000313" key="7">
    <source>
        <dbReference type="EMBL" id="KEK23117.1"/>
    </source>
</evidence>
<dbReference type="InterPro" id="IPR036388">
    <property type="entry name" value="WH-like_DNA-bd_sf"/>
</dbReference>
<name>A0A073K9I5_9BACI</name>
<dbReference type="SUPFAM" id="SSF53850">
    <property type="entry name" value="Periplasmic binding protein-like II"/>
    <property type="match status" value="1"/>
</dbReference>
<dbReference type="GO" id="GO:0003700">
    <property type="term" value="F:DNA-binding transcription factor activity"/>
    <property type="evidence" value="ECO:0007669"/>
    <property type="project" value="InterPro"/>
</dbReference>
<comment type="similarity">
    <text evidence="1">Belongs to the LysR transcriptional regulatory family.</text>
</comment>
<dbReference type="GO" id="GO:0000976">
    <property type="term" value="F:transcription cis-regulatory region binding"/>
    <property type="evidence" value="ECO:0007669"/>
    <property type="project" value="TreeGrafter"/>
</dbReference>
<evidence type="ECO:0000313" key="8">
    <source>
        <dbReference type="Proteomes" id="UP000027778"/>
    </source>
</evidence>
<evidence type="ECO:0000256" key="4">
    <source>
        <dbReference type="ARBA" id="ARBA00023125"/>
    </source>
</evidence>
<organism evidence="7 8">
    <name type="scientific">Bacillus gaemokensis</name>
    <dbReference type="NCBI Taxonomy" id="574375"/>
    <lineage>
        <taxon>Bacteria</taxon>
        <taxon>Bacillati</taxon>
        <taxon>Bacillota</taxon>
        <taxon>Bacilli</taxon>
        <taxon>Bacillales</taxon>
        <taxon>Bacillaceae</taxon>
        <taxon>Bacillus</taxon>
        <taxon>Bacillus cereus group</taxon>
    </lineage>
</organism>
<evidence type="ECO:0000256" key="5">
    <source>
        <dbReference type="ARBA" id="ARBA00023163"/>
    </source>
</evidence>
<dbReference type="STRING" id="574375.AZF08_23290"/>
<dbReference type="EMBL" id="JOTM01000020">
    <property type="protein sequence ID" value="KEK23117.1"/>
    <property type="molecule type" value="Genomic_DNA"/>
</dbReference>
<dbReference type="eggNOG" id="COG0583">
    <property type="taxonomic scope" value="Bacteria"/>
</dbReference>
<evidence type="ECO:0000256" key="3">
    <source>
        <dbReference type="ARBA" id="ARBA00023015"/>
    </source>
</evidence>
<dbReference type="Gene3D" id="1.10.10.10">
    <property type="entry name" value="Winged helix-like DNA-binding domain superfamily/Winged helix DNA-binding domain"/>
    <property type="match status" value="1"/>
</dbReference>
<evidence type="ECO:0000256" key="1">
    <source>
        <dbReference type="ARBA" id="ARBA00009437"/>
    </source>
</evidence>
<keyword evidence="5" id="KW-0804">Transcription</keyword>
<dbReference type="PANTHER" id="PTHR30126">
    <property type="entry name" value="HTH-TYPE TRANSCRIPTIONAL REGULATOR"/>
    <property type="match status" value="1"/>
</dbReference>
<feature type="domain" description="HTH lysR-type" evidence="6">
    <location>
        <begin position="1"/>
        <end position="58"/>
    </location>
</feature>
<accession>A0A073K9I5</accession>
<keyword evidence="4" id="KW-0238">DNA-binding</keyword>
<comment type="caution">
    <text evidence="7">The sequence shown here is derived from an EMBL/GenBank/DDBJ whole genome shotgun (WGS) entry which is preliminary data.</text>
</comment>
<evidence type="ECO:0000259" key="6">
    <source>
        <dbReference type="PROSITE" id="PS50931"/>
    </source>
</evidence>
<dbReference type="Pfam" id="PF00126">
    <property type="entry name" value="HTH_1"/>
    <property type="match status" value="1"/>
</dbReference>
<dbReference type="SUPFAM" id="SSF46785">
    <property type="entry name" value="Winged helix' DNA-binding domain"/>
    <property type="match status" value="1"/>
</dbReference>
<keyword evidence="8" id="KW-1185">Reference proteome</keyword>
<sequence length="304" mass="35386">MEIRHLKTFKTIVELGGYTRAADYLGYAQSTVTGHIQAIEQEMGQPLFNRLGKRMVLTDVGKHLLPYANEMINLSEKAKQLPSVDNEISGKIVIGAPESLTIYRLPAILHEYKKKYPKVKITLKASTCWELRNDLKSGNIDIAFLLDTERHEQDLHIEQLVMEQMAFVFPKDYIVTQTDSRDVQFSQEETFLYTERGCSYRSFFEHYLQKQGIQHESTFEFWSIEAIKQCVMCGLGISLLPIITIEQEQEDKKLHAVISNETRFATQLAYHKNKWISPALYELLMIIRKHAKEWREGYNEFIKN</sequence>
<dbReference type="CDD" id="cd05466">
    <property type="entry name" value="PBP2_LTTR_substrate"/>
    <property type="match status" value="1"/>
</dbReference>
<dbReference type="InterPro" id="IPR005119">
    <property type="entry name" value="LysR_subst-bd"/>
</dbReference>
<proteinExistence type="inferred from homology"/>
<dbReference type="InterPro" id="IPR036390">
    <property type="entry name" value="WH_DNA-bd_sf"/>
</dbReference>
<dbReference type="OrthoDB" id="9803735at2"/>
<dbReference type="Proteomes" id="UP000027778">
    <property type="component" value="Unassembled WGS sequence"/>
</dbReference>
<dbReference type="PROSITE" id="PS50931">
    <property type="entry name" value="HTH_LYSR"/>
    <property type="match status" value="1"/>
</dbReference>
<dbReference type="Pfam" id="PF03466">
    <property type="entry name" value="LysR_substrate"/>
    <property type="match status" value="1"/>
</dbReference>
<dbReference type="RefSeq" id="WP_033676171.1">
    <property type="nucleotide sequence ID" value="NZ_JOTM01000020.1"/>
</dbReference>
<dbReference type="InterPro" id="IPR000847">
    <property type="entry name" value="LysR_HTH_N"/>
</dbReference>